<dbReference type="CDD" id="cd09176">
    <property type="entry name" value="PLDc_unchar6"/>
    <property type="match status" value="1"/>
</dbReference>
<organism evidence="2 3">
    <name type="scientific">Methanoculleus frigidifontis</name>
    <dbReference type="NCBI Taxonomy" id="2584085"/>
    <lineage>
        <taxon>Archaea</taxon>
        <taxon>Methanobacteriati</taxon>
        <taxon>Methanobacteriota</taxon>
        <taxon>Stenosarchaea group</taxon>
        <taxon>Methanomicrobia</taxon>
        <taxon>Methanomicrobiales</taxon>
        <taxon>Methanomicrobiaceae</taxon>
        <taxon>Methanoculleus</taxon>
    </lineage>
</organism>
<accession>A0ABT8MDH9</accession>
<dbReference type="InterPro" id="IPR059166">
    <property type="entry name" value="PLD-like_cat"/>
</dbReference>
<dbReference type="Proteomes" id="UP001168338">
    <property type="component" value="Unassembled WGS sequence"/>
</dbReference>
<feature type="domain" description="Phospholipase D-like" evidence="1">
    <location>
        <begin position="52"/>
        <end position="166"/>
    </location>
</feature>
<sequence>MSYPFLYRTNYSLSGAKRAYKNIFRLLATMYHIRSSLMADFLDALGVSAAISDLIKNAAEQISIVSPYINLTPHNKKYLQSIDDKRIPINIIYRSDATLNPEDLAFFKQLQSVQIYKCNDLHAKCYLNEQFGIITSMNMYEHSQSNNWEMGVRFSRETDLDLYTQTVNEIDRILKASHPERGGRTTGATSANQRVFEPKKPYKTISPKLKTPPKKGFFEKALDSVLGEEAHCIRCGEMIDYNPEKPYCTKCFASWSRFNNPSYKEKFCHKCGVKCATTKTRPICDDCYTAYYR</sequence>
<evidence type="ECO:0000259" key="1">
    <source>
        <dbReference type="Pfam" id="PF13091"/>
    </source>
</evidence>
<reference evidence="2" key="1">
    <citation type="submission" date="2019-05" db="EMBL/GenBank/DDBJ databases">
        <title>Methanoculleus sp. FWC-SCC1, a methanogenic archaeon isolated from deep marine cold seep.</title>
        <authorList>
            <person name="Chen Y.-W."/>
            <person name="Chen S.-C."/>
            <person name="Teng N.-H."/>
            <person name="Lai M.-C."/>
        </authorList>
    </citation>
    <scope>NUCLEOTIDE SEQUENCE</scope>
    <source>
        <strain evidence="2">FWC-SCC1</strain>
    </source>
</reference>
<comment type="caution">
    <text evidence="2">The sequence shown here is derived from an EMBL/GenBank/DDBJ whole genome shotgun (WGS) entry which is preliminary data.</text>
</comment>
<protein>
    <recommendedName>
        <fullName evidence="1">Phospholipase D-like domain-containing protein</fullName>
    </recommendedName>
</protein>
<name>A0ABT8MDH9_9EURY</name>
<keyword evidence="3" id="KW-1185">Reference proteome</keyword>
<dbReference type="SUPFAM" id="SSF56024">
    <property type="entry name" value="Phospholipase D/nuclease"/>
    <property type="match status" value="1"/>
</dbReference>
<dbReference type="EMBL" id="VCYH01000012">
    <property type="protein sequence ID" value="MDN7026004.1"/>
    <property type="molecule type" value="Genomic_DNA"/>
</dbReference>
<evidence type="ECO:0000313" key="3">
    <source>
        <dbReference type="Proteomes" id="UP001168338"/>
    </source>
</evidence>
<gene>
    <name evidence="2" type="ORF">FGU65_14105</name>
</gene>
<evidence type="ECO:0000313" key="2">
    <source>
        <dbReference type="EMBL" id="MDN7026004.1"/>
    </source>
</evidence>
<proteinExistence type="predicted"/>
<dbReference type="Gene3D" id="3.30.870.10">
    <property type="entry name" value="Endonuclease Chain A"/>
    <property type="match status" value="1"/>
</dbReference>
<dbReference type="Pfam" id="PF13091">
    <property type="entry name" value="PLDc_2"/>
    <property type="match status" value="1"/>
</dbReference>
<dbReference type="InterPro" id="IPR025202">
    <property type="entry name" value="PLD-like_dom"/>
</dbReference>